<proteinExistence type="predicted"/>
<dbReference type="Proteomes" id="UP000702954">
    <property type="component" value="Unassembled WGS sequence"/>
</dbReference>
<dbReference type="GO" id="GO:0042910">
    <property type="term" value="F:xenobiotic transmembrane transporter activity"/>
    <property type="evidence" value="ECO:0007669"/>
    <property type="project" value="InterPro"/>
</dbReference>
<dbReference type="Pfam" id="PF01554">
    <property type="entry name" value="MatE"/>
    <property type="match status" value="2"/>
</dbReference>
<feature type="transmembrane region" description="Helical" evidence="7">
    <location>
        <begin position="62"/>
        <end position="82"/>
    </location>
</feature>
<evidence type="ECO:0000313" key="10">
    <source>
        <dbReference type="Proteomes" id="UP000294613"/>
    </source>
</evidence>
<reference evidence="9 10" key="2">
    <citation type="submission" date="2019-03" db="EMBL/GenBank/DDBJ databases">
        <title>Genomic Encyclopedia of Type Strains, Phase IV (KMG-IV): sequencing the most valuable type-strain genomes for metagenomic binning, comparative biology and taxonomic classification.</title>
        <authorList>
            <person name="Goeker M."/>
        </authorList>
    </citation>
    <scope>NUCLEOTIDE SEQUENCE [LARGE SCALE GENOMIC DNA]</scope>
    <source>
        <strain evidence="9 10">DSM 103426</strain>
    </source>
</reference>
<dbReference type="InterPro" id="IPR052031">
    <property type="entry name" value="Membrane_Transporter-Flippase"/>
</dbReference>
<evidence type="ECO:0000313" key="8">
    <source>
        <dbReference type="EMBL" id="GBU04644.1"/>
    </source>
</evidence>
<evidence type="ECO:0000256" key="7">
    <source>
        <dbReference type="SAM" id="Phobius"/>
    </source>
</evidence>
<accession>A0A4R3JQ16</accession>
<comment type="caution">
    <text evidence="9">The sequence shown here is derived from an EMBL/GenBank/DDBJ whole genome shotgun (WGS) entry which is preliminary data.</text>
</comment>
<protein>
    <submittedName>
        <fullName evidence="8">MATE family efflux transporter</fullName>
    </submittedName>
    <submittedName>
        <fullName evidence="9">Putative MATE family efflux protein</fullName>
    </submittedName>
</protein>
<dbReference type="AlphaFoldDB" id="A0A4R3JQ16"/>
<dbReference type="GO" id="GO:0005886">
    <property type="term" value="C:plasma membrane"/>
    <property type="evidence" value="ECO:0007669"/>
    <property type="project" value="UniProtKB-SubCell"/>
</dbReference>
<dbReference type="PIRSF" id="PIRSF006603">
    <property type="entry name" value="DinF"/>
    <property type="match status" value="1"/>
</dbReference>
<feature type="transmembrane region" description="Helical" evidence="7">
    <location>
        <begin position="135"/>
        <end position="153"/>
    </location>
</feature>
<feature type="transmembrane region" description="Helical" evidence="7">
    <location>
        <begin position="12"/>
        <end position="34"/>
    </location>
</feature>
<dbReference type="Proteomes" id="UP000294613">
    <property type="component" value="Unassembled WGS sequence"/>
</dbReference>
<evidence type="ECO:0000256" key="2">
    <source>
        <dbReference type="ARBA" id="ARBA00022448"/>
    </source>
</evidence>
<comment type="subcellular location">
    <subcellularLocation>
        <location evidence="1">Cell membrane</location>
        <topology evidence="1">Multi-pass membrane protein</topology>
    </subcellularLocation>
</comment>
<feature type="transmembrane region" description="Helical" evidence="7">
    <location>
        <begin position="321"/>
        <end position="340"/>
    </location>
</feature>
<dbReference type="NCBIfam" id="TIGR00797">
    <property type="entry name" value="matE"/>
    <property type="match status" value="1"/>
</dbReference>
<keyword evidence="6 7" id="KW-0472">Membrane</keyword>
<dbReference type="GO" id="GO:0015297">
    <property type="term" value="F:antiporter activity"/>
    <property type="evidence" value="ECO:0007669"/>
    <property type="project" value="InterPro"/>
</dbReference>
<feature type="transmembrane region" description="Helical" evidence="7">
    <location>
        <begin position="360"/>
        <end position="382"/>
    </location>
</feature>
<evidence type="ECO:0000313" key="11">
    <source>
        <dbReference type="Proteomes" id="UP000702954"/>
    </source>
</evidence>
<evidence type="ECO:0000256" key="5">
    <source>
        <dbReference type="ARBA" id="ARBA00022989"/>
    </source>
</evidence>
<dbReference type="InterPro" id="IPR048279">
    <property type="entry name" value="MdtK-like"/>
</dbReference>
<feature type="transmembrane region" description="Helical" evidence="7">
    <location>
        <begin position="417"/>
        <end position="439"/>
    </location>
</feature>
<keyword evidence="3" id="KW-1003">Cell membrane</keyword>
<evidence type="ECO:0000256" key="3">
    <source>
        <dbReference type="ARBA" id="ARBA00022475"/>
    </source>
</evidence>
<feature type="transmembrane region" description="Helical" evidence="7">
    <location>
        <begin position="94"/>
        <end position="115"/>
    </location>
</feature>
<evidence type="ECO:0000256" key="6">
    <source>
        <dbReference type="ARBA" id="ARBA00023136"/>
    </source>
</evidence>
<dbReference type="EMBL" id="SLZV01000014">
    <property type="protein sequence ID" value="TCS67772.1"/>
    <property type="molecule type" value="Genomic_DNA"/>
</dbReference>
<feature type="transmembrane region" description="Helical" evidence="7">
    <location>
        <begin position="269"/>
        <end position="290"/>
    </location>
</feature>
<gene>
    <name evidence="9" type="ORF">EDD74_1144</name>
    <name evidence="8" type="ORF">FAEUMB_11850</name>
</gene>
<feature type="transmembrane region" description="Helical" evidence="7">
    <location>
        <begin position="242"/>
        <end position="263"/>
    </location>
</feature>
<keyword evidence="2" id="KW-0813">Transport</keyword>
<sequence length="445" mass="47817">MKQSENQMGTKAIFPLLMGMSVPPMISMLIQSLYNIVDSIFVAKLGEEALTAVSLAYPLQNLVLAVAVGLGVATNAAIARNLGAKKSEEANDAAAHGLVLTGIHSIFFILLGIFFTKPFLQMFTDNPTVLEWSCQYSYIVICLSFGSLFHIEIEKMFQATGNMFLPMIMQGVGAIVNIILDPIMIFGLFGFPAMGVRGAATATILGQFSACMLSIILFCRHSGGLQIHMKGFRMKGRIVRQLYLVAVPSTVMMSLPSILIGVLNGILGAVSQTAVAVLGVYFKLQMFVYMPANGIIQGMRPIISYNYGAGAKKRLHETIKVSVLVTAVIMAVGTILFMGFPEPVLSLFSATEEMQKMGAQALRIIGTGFIVSALGTVFAGVFESMGKGIASLIVSLLRQLVIIVPCSLMLIKVMGVAGVWLTFPVSEAVAAVVASILLYRMMKKI</sequence>
<evidence type="ECO:0000313" key="9">
    <source>
        <dbReference type="EMBL" id="TCS67772.1"/>
    </source>
</evidence>
<dbReference type="EMBL" id="BHEO01000005">
    <property type="protein sequence ID" value="GBU04644.1"/>
    <property type="molecule type" value="Genomic_DNA"/>
</dbReference>
<evidence type="ECO:0000256" key="1">
    <source>
        <dbReference type="ARBA" id="ARBA00004651"/>
    </source>
</evidence>
<dbReference type="InterPro" id="IPR002528">
    <property type="entry name" value="MATE_fam"/>
</dbReference>
<evidence type="ECO:0000256" key="4">
    <source>
        <dbReference type="ARBA" id="ARBA00022692"/>
    </source>
</evidence>
<keyword evidence="5 7" id="KW-1133">Transmembrane helix</keyword>
<feature type="transmembrane region" description="Helical" evidence="7">
    <location>
        <begin position="389"/>
        <end position="411"/>
    </location>
</feature>
<dbReference type="PANTHER" id="PTHR43549">
    <property type="entry name" value="MULTIDRUG RESISTANCE PROTEIN YPNP-RELATED"/>
    <property type="match status" value="1"/>
</dbReference>
<reference evidence="8 11" key="1">
    <citation type="journal article" date="2018" name="Int. J. Syst. Evol. Microbiol.">
        <title>Draft Genome Sequence of Faecalimonas umbilicata JCM 30896T, an Acetate-Producing Bacterium Isolated from Human Feces.</title>
        <authorList>
            <person name="Sakamoto M."/>
            <person name="Ikeyama N."/>
            <person name="Yuki M."/>
            <person name="Ohkuma M."/>
        </authorList>
    </citation>
    <scope>NUCLEOTIDE SEQUENCE [LARGE SCALE GENOMIC DNA]</scope>
    <source>
        <strain evidence="8 11">EGH7</strain>
    </source>
</reference>
<feature type="transmembrane region" description="Helical" evidence="7">
    <location>
        <begin position="199"/>
        <end position="221"/>
    </location>
</feature>
<organism evidence="9 10">
    <name type="scientific">Faecalimonas umbilicata</name>
    <dbReference type="NCBI Taxonomy" id="1912855"/>
    <lineage>
        <taxon>Bacteria</taxon>
        <taxon>Bacillati</taxon>
        <taxon>Bacillota</taxon>
        <taxon>Clostridia</taxon>
        <taxon>Lachnospirales</taxon>
        <taxon>Lachnospiraceae</taxon>
        <taxon>Faecalimonas</taxon>
    </lineage>
</organism>
<keyword evidence="4 7" id="KW-0812">Transmembrane</keyword>
<feature type="transmembrane region" description="Helical" evidence="7">
    <location>
        <begin position="174"/>
        <end position="193"/>
    </location>
</feature>
<keyword evidence="11" id="KW-1185">Reference proteome</keyword>
<dbReference type="RefSeq" id="WP_116441460.1">
    <property type="nucleotide sequence ID" value="NZ_BHEO01000005.1"/>
</dbReference>
<dbReference type="PANTHER" id="PTHR43549:SF2">
    <property type="entry name" value="MULTIDRUG RESISTANCE PROTEIN NORM-RELATED"/>
    <property type="match status" value="1"/>
</dbReference>
<name>A0A4R3JQ16_9FIRM</name>